<protein>
    <submittedName>
        <fullName evidence="1">Uncharacterized protein</fullName>
    </submittedName>
</protein>
<sequence>MAYKVVKITGPNSAIIEHEPGEVFEYANIGGLIVSYVRVTDPFPWDGKYVAEFSTLDELRVWWRYDRTMPLAA</sequence>
<dbReference type="KEGG" id="vg:63209352"/>
<keyword evidence="2" id="KW-1185">Reference proteome</keyword>
<proteinExistence type="predicted"/>
<organism evidence="1 2">
    <name type="scientific">Mycobacterium phage CELFI</name>
    <dbReference type="NCBI Taxonomy" id="2769359"/>
    <lineage>
        <taxon>Viruses</taxon>
        <taxon>Duplodnaviria</taxon>
        <taxon>Heunggongvirae</taxon>
        <taxon>Uroviricota</taxon>
        <taxon>Caudoviricetes</taxon>
        <taxon>Vilmaviridae</taxon>
        <taxon>Lclasvirinae</taxon>
        <taxon>Faithunavirus</taxon>
        <taxon>Faithunavirus CELFI</taxon>
    </lineage>
</organism>
<evidence type="ECO:0000313" key="1">
    <source>
        <dbReference type="EMBL" id="QNO01115.1"/>
    </source>
</evidence>
<accession>A0A7G9V4A9</accession>
<reference evidence="1 2" key="1">
    <citation type="submission" date="2020-07" db="EMBL/GenBank/DDBJ databases">
        <title>Tightening bonds in Latin-America through phage discovery.</title>
        <authorList>
            <person name="Payaslian F.P."/>
            <person name="Gradaschi V."/>
            <person name="Rondon Salazar L."/>
            <person name="Dieterle M.E."/>
            <person name="Urdaniz E."/>
            <person name="Di Paola M."/>
            <person name="Pena Carcamo J."/>
            <person name="Zon F."/>
            <person name="Allievi M.C."/>
            <person name="Sosa E."/>
            <person name="Fernandez Do Porto D."/>
            <person name="Loessner M.J."/>
            <person name="Sanchez Rivas C."/>
            <person name="Raya R."/>
            <person name="Reyes A."/>
            <person name="Piuri M."/>
        </authorList>
    </citation>
    <scope>NUCLEOTIDE SEQUENCE [LARGE SCALE GENOMIC DNA]</scope>
</reference>
<dbReference type="RefSeq" id="YP_010012803.1">
    <property type="nucleotide sequence ID" value="NC_053506.1"/>
</dbReference>
<dbReference type="GeneID" id="63209352"/>
<name>A0A7G9V4A9_9CAUD</name>
<evidence type="ECO:0000313" key="2">
    <source>
        <dbReference type="Proteomes" id="UP000516064"/>
    </source>
</evidence>
<dbReference type="Proteomes" id="UP000516064">
    <property type="component" value="Segment"/>
</dbReference>
<dbReference type="EMBL" id="MT758688">
    <property type="protein sequence ID" value="QNO01115.1"/>
    <property type="molecule type" value="Genomic_DNA"/>
</dbReference>